<dbReference type="Proteomes" id="UP000189883">
    <property type="component" value="Chromosome"/>
</dbReference>
<protein>
    <submittedName>
        <fullName evidence="2">Uncharacterized protein</fullName>
    </submittedName>
</protein>
<name>A0A1S7DV99_RIEAN</name>
<evidence type="ECO:0000313" key="3">
    <source>
        <dbReference type="Proteomes" id="UP000189883"/>
    </source>
</evidence>
<accession>A0A1S7DV99</accession>
<keyword evidence="1" id="KW-0175">Coiled coil</keyword>
<reference evidence="2 3" key="1">
    <citation type="submission" date="2015-06" db="EMBL/GenBank/DDBJ databases">
        <title>R. anatipestifer strain HXb2 is the most virulent strain so far, and the genome sequence would help us uncover the pathogenesis.</title>
        <authorList>
            <person name="Hu Q."/>
            <person name="Qi J."/>
            <person name="Bo H."/>
            <person name="Liu G."/>
            <person name="Tao M."/>
            <person name="Ding Y."/>
            <person name="Xue Y."/>
        </authorList>
    </citation>
    <scope>NUCLEOTIDE SEQUENCE [LARGE SCALE GENOMIC DNA]</scope>
    <source>
        <strain evidence="2 3">HXb2</strain>
    </source>
</reference>
<feature type="coiled-coil region" evidence="1">
    <location>
        <begin position="150"/>
        <end position="180"/>
    </location>
</feature>
<evidence type="ECO:0000313" key="2">
    <source>
        <dbReference type="EMBL" id="AQY23030.1"/>
    </source>
</evidence>
<sequence length="219" mass="25230">MNRAKRISELQYLENYRVLFANLDEVQDLKTELADYGYDDAKIAEGKALFDHTQQLYNQNQQETAEEKEAYARFSDAFDVLKKTYSKHRKIAKVALMKKPELWKTLALDGSLSAAYLKAMQEIKTFYEQAQSHSEAQPLLEKFKINKAAVDAQIAQIQQVETLRAAYEKEKGESQDATQQKNKAFATLSDWVREFYTVAQIALDDRPQLLESIGKFVRS</sequence>
<gene>
    <name evidence="2" type="ORF">AB406_2091</name>
</gene>
<organism evidence="2 3">
    <name type="scientific">Riemerella anatipestifer</name>
    <name type="common">Moraxella anatipestifer</name>
    <dbReference type="NCBI Taxonomy" id="34085"/>
    <lineage>
        <taxon>Bacteria</taxon>
        <taxon>Pseudomonadati</taxon>
        <taxon>Bacteroidota</taxon>
        <taxon>Flavobacteriia</taxon>
        <taxon>Flavobacteriales</taxon>
        <taxon>Weeksellaceae</taxon>
        <taxon>Riemerella</taxon>
    </lineage>
</organism>
<evidence type="ECO:0000256" key="1">
    <source>
        <dbReference type="SAM" id="Coils"/>
    </source>
</evidence>
<dbReference type="EMBL" id="CP011859">
    <property type="protein sequence ID" value="AQY23030.1"/>
    <property type="molecule type" value="Genomic_DNA"/>
</dbReference>
<dbReference type="RefSeq" id="WP_079208230.1">
    <property type="nucleotide sequence ID" value="NZ_CP011859.1"/>
</dbReference>
<proteinExistence type="predicted"/>
<dbReference type="AlphaFoldDB" id="A0A1S7DV99"/>